<reference evidence="2 3" key="1">
    <citation type="journal article" date="2013" name="PLoS Genet.">
        <title>Distinctive expansion of potential virulence genes in the genome of the oomycete fish pathogen Saprolegnia parasitica.</title>
        <authorList>
            <person name="Jiang R.H."/>
            <person name="de Bruijn I."/>
            <person name="Haas B.J."/>
            <person name="Belmonte R."/>
            <person name="Lobach L."/>
            <person name="Christie J."/>
            <person name="van den Ackerveken G."/>
            <person name="Bottin A."/>
            <person name="Bulone V."/>
            <person name="Diaz-Moreno S.M."/>
            <person name="Dumas B."/>
            <person name="Fan L."/>
            <person name="Gaulin E."/>
            <person name="Govers F."/>
            <person name="Grenville-Briggs L.J."/>
            <person name="Horner N.R."/>
            <person name="Levin J.Z."/>
            <person name="Mammella M."/>
            <person name="Meijer H.J."/>
            <person name="Morris P."/>
            <person name="Nusbaum C."/>
            <person name="Oome S."/>
            <person name="Phillips A.J."/>
            <person name="van Rooyen D."/>
            <person name="Rzeszutek E."/>
            <person name="Saraiva M."/>
            <person name="Secombes C.J."/>
            <person name="Seidl M.F."/>
            <person name="Snel B."/>
            <person name="Stassen J.H."/>
            <person name="Sykes S."/>
            <person name="Tripathy S."/>
            <person name="van den Berg H."/>
            <person name="Vega-Arreguin J.C."/>
            <person name="Wawra S."/>
            <person name="Young S.K."/>
            <person name="Zeng Q."/>
            <person name="Dieguez-Uribeondo J."/>
            <person name="Russ C."/>
            <person name="Tyler B.M."/>
            <person name="van West P."/>
        </authorList>
    </citation>
    <scope>NUCLEOTIDE SEQUENCE [LARGE SCALE GENOMIC DNA]</scope>
    <source>
        <strain evidence="2 3">CBS 223.65</strain>
    </source>
</reference>
<dbReference type="Pfam" id="PF11735">
    <property type="entry name" value="CAP59_mtransfer"/>
    <property type="match status" value="1"/>
</dbReference>
<keyword evidence="1" id="KW-0812">Transmembrane</keyword>
<dbReference type="InterPro" id="IPR021047">
    <property type="entry name" value="Mannosyltransferase_CMT1"/>
</dbReference>
<accession>A0A067CVU6</accession>
<evidence type="ECO:0000256" key="1">
    <source>
        <dbReference type="SAM" id="Phobius"/>
    </source>
</evidence>
<gene>
    <name evidence="2" type="ORF">SPRG_00880</name>
</gene>
<evidence type="ECO:0000313" key="2">
    <source>
        <dbReference type="EMBL" id="KDO34819.1"/>
    </source>
</evidence>
<dbReference type="VEuPathDB" id="FungiDB:SPRG_00880"/>
<dbReference type="KEGG" id="spar:SPRG_00880"/>
<dbReference type="STRING" id="695850.A0A067CVU6"/>
<evidence type="ECO:0000313" key="3">
    <source>
        <dbReference type="Proteomes" id="UP000030745"/>
    </source>
</evidence>
<keyword evidence="3" id="KW-1185">Reference proteome</keyword>
<dbReference type="GeneID" id="24123504"/>
<dbReference type="RefSeq" id="XP_012194483.1">
    <property type="nucleotide sequence ID" value="XM_012339093.1"/>
</dbReference>
<dbReference type="PANTHER" id="PTHR34144:SF7">
    <property type="entry name" value="EXPORT PROTEIN (CAP59), PUTATIVE (AFU_ORTHOLOGUE AFUA_7G05020)-RELATED"/>
    <property type="match status" value="1"/>
</dbReference>
<dbReference type="PANTHER" id="PTHR34144">
    <property type="entry name" value="CHROMOSOME 8, WHOLE GENOME SHOTGUN SEQUENCE"/>
    <property type="match status" value="1"/>
</dbReference>
<keyword evidence="1" id="KW-1133">Transmembrane helix</keyword>
<dbReference type="AlphaFoldDB" id="A0A067CVU6"/>
<sequence length="428" mass="48268">MLNFRGNVLTRSLPLLITQPSSYAPPSPRAAWQLRRYICAIYAVIAIVGVLLLATREAREPAPSKGVQRQYLQGRKILIAANYFNNMDLLDAHCDEMVLLLDALVLAGATPYVSVYENGSEDETPAFLREWKRRLDERGIANTIHVDDAPSWSAVFEEKKKNGTVKGEHKTAIRIGAMADIRNKALAPLDASFDDILFFNDVVFLADDILRLLLTARMEYDVACSMDFNRITLYDTWVARDVNAERMSSFYPFSADIVTQGLIAHGRPFPVSSCWNGVVAMKAAPFLKHQIQFRTWRPQELRLLGRPSALQGVIYNDSCPASECLLIFEDLTRLGYNRFYMHPTVHVTYSTVDWSLHRALGGALNLIASWTLTLHPHGRVPPGHRIPQCGLARDITVQTWVLPATLCLKVVVVWRLLRWVRPGKLAIE</sequence>
<keyword evidence="1" id="KW-0472">Membrane</keyword>
<dbReference type="OrthoDB" id="262547at2759"/>
<dbReference type="Proteomes" id="UP000030745">
    <property type="component" value="Unassembled WGS sequence"/>
</dbReference>
<dbReference type="EMBL" id="KK583190">
    <property type="protein sequence ID" value="KDO34819.1"/>
    <property type="molecule type" value="Genomic_DNA"/>
</dbReference>
<dbReference type="OMA" id="FRTHPEC"/>
<evidence type="ECO:0008006" key="4">
    <source>
        <dbReference type="Google" id="ProtNLM"/>
    </source>
</evidence>
<proteinExistence type="predicted"/>
<feature type="transmembrane region" description="Helical" evidence="1">
    <location>
        <begin position="37"/>
        <end position="55"/>
    </location>
</feature>
<name>A0A067CVU6_SAPPC</name>
<organism evidence="2 3">
    <name type="scientific">Saprolegnia parasitica (strain CBS 223.65)</name>
    <dbReference type="NCBI Taxonomy" id="695850"/>
    <lineage>
        <taxon>Eukaryota</taxon>
        <taxon>Sar</taxon>
        <taxon>Stramenopiles</taxon>
        <taxon>Oomycota</taxon>
        <taxon>Saprolegniomycetes</taxon>
        <taxon>Saprolegniales</taxon>
        <taxon>Saprolegniaceae</taxon>
        <taxon>Saprolegnia</taxon>
    </lineage>
</organism>
<protein>
    <recommendedName>
        <fullName evidence="4">Glycosyltransferase family 69 protein</fullName>
    </recommendedName>
</protein>